<feature type="domain" description="Peptidoglycan binding-like" evidence="1">
    <location>
        <begin position="493"/>
        <end position="544"/>
    </location>
</feature>
<evidence type="ECO:0000259" key="1">
    <source>
        <dbReference type="Pfam" id="PF01471"/>
    </source>
</evidence>
<dbReference type="AlphaFoldDB" id="A0A1H7ZV55"/>
<proteinExistence type="predicted"/>
<dbReference type="InterPro" id="IPR036366">
    <property type="entry name" value="PGBDSf"/>
</dbReference>
<keyword evidence="3" id="KW-1185">Reference proteome</keyword>
<evidence type="ECO:0000313" key="2">
    <source>
        <dbReference type="EMBL" id="SEM62320.1"/>
    </source>
</evidence>
<reference evidence="2 3" key="1">
    <citation type="submission" date="2016-10" db="EMBL/GenBank/DDBJ databases">
        <authorList>
            <person name="de Groot N.N."/>
        </authorList>
    </citation>
    <scope>NUCLEOTIDE SEQUENCE [LARGE SCALE GENOMIC DNA]</scope>
    <source>
        <strain evidence="2 3">DSM 16213</strain>
    </source>
</reference>
<dbReference type="InterPro" id="IPR036365">
    <property type="entry name" value="PGBD-like_sf"/>
</dbReference>
<evidence type="ECO:0000313" key="3">
    <source>
        <dbReference type="Proteomes" id="UP000199585"/>
    </source>
</evidence>
<gene>
    <name evidence="2" type="ORF">SAMN04488003_102151</name>
</gene>
<protein>
    <submittedName>
        <fullName evidence="2">Putative peptidoglycan binding domain-containing protein</fullName>
    </submittedName>
</protein>
<dbReference type="Gene3D" id="1.10.101.10">
    <property type="entry name" value="PGBD-like superfamily/PGBD"/>
    <property type="match status" value="2"/>
</dbReference>
<dbReference type="SUPFAM" id="SSF47090">
    <property type="entry name" value="PGBD-like"/>
    <property type="match status" value="2"/>
</dbReference>
<organism evidence="2 3">
    <name type="scientific">Loktanella fryxellensis</name>
    <dbReference type="NCBI Taxonomy" id="245187"/>
    <lineage>
        <taxon>Bacteria</taxon>
        <taxon>Pseudomonadati</taxon>
        <taxon>Pseudomonadota</taxon>
        <taxon>Alphaproteobacteria</taxon>
        <taxon>Rhodobacterales</taxon>
        <taxon>Roseobacteraceae</taxon>
        <taxon>Loktanella</taxon>
    </lineage>
</organism>
<dbReference type="Pfam" id="PF01471">
    <property type="entry name" value="PG_binding_1"/>
    <property type="match status" value="2"/>
</dbReference>
<accession>A0A1H7ZV55</accession>
<dbReference type="Gene3D" id="3.40.50.1460">
    <property type="match status" value="1"/>
</dbReference>
<dbReference type="EMBL" id="FOCI01000002">
    <property type="protein sequence ID" value="SEM62320.1"/>
    <property type="molecule type" value="Genomic_DNA"/>
</dbReference>
<feature type="domain" description="Peptidoglycan binding-like" evidence="1">
    <location>
        <begin position="295"/>
        <end position="347"/>
    </location>
</feature>
<name>A0A1H7ZV55_9RHOB</name>
<dbReference type="InterPro" id="IPR002477">
    <property type="entry name" value="Peptidoglycan-bd-like"/>
</dbReference>
<dbReference type="STRING" id="245187.SAMN04488003_102151"/>
<dbReference type="Proteomes" id="UP000199585">
    <property type="component" value="Unassembled WGS sequence"/>
</dbReference>
<sequence>MTTALICAATLPRAEDAALVVGVPDYQTLRTLRGVGDVVDAGRTLRDLGFVLHGTAAAPDLQSEANRFAETAAGAERLVVVLAGRFVTDGARTWLMPADARTPAPFSVADGAISVETALQTLAAAPGAAILVLGRDGRDDGDLGAGLRSGIGALDIPSGVTVIEGPVDAAATLLRRVIAVPGGDVIAGLDDIDDLTGAGFLPASLVLVAADTQPATATPPVVAPPVVVPPVAVADADSTAWTEARAADTEAAYTRYLDRFPQGAQADGAVTRLRELRDPNRAVSGIEQALNLSLEARRAVQRNLQVLGYDTRGVDGIWGSGTRDAIRRWQAANGVAQNGYVDASQIALIGQQTATRSAQLAAEQEAQRATQLQADRAYWAEMSDLGTAAGLQAYLDRYPDGENADRAREALDRSARVARRNAEEADRALWDRVQEANDGSAYRDYLAQQPDGRFRADAEERLRRLEQDAEVDDATAAAVARENALGLDPIAMRLVEARLAQIGLDPGTIDGRITRDTRRAISRYQRDNGLTDTGYLDQSVVSRMLTDAFR</sequence>